<reference evidence="1" key="1">
    <citation type="submission" date="2024-11" db="EMBL/GenBank/DDBJ databases">
        <title>Sequencing of Borrelia variable plasmids from multiple Borrelia sensu lato isolates.</title>
        <authorList>
            <person name="Mongodin E.F."/>
            <person name="Rudenko N."/>
            <person name="Fraser C.M."/>
            <person name="Schutzer S."/>
            <person name="Luft B."/>
            <person name="Morgan R."/>
            <person name="Casjens S."/>
            <person name="Qiu W."/>
        </authorList>
    </citation>
    <scope>NUCLEOTIDE SEQUENCE</scope>
    <source>
        <strain evidence="1">SCGT-18</strain>
    </source>
</reference>
<geneLocation type="plasmid" evidence="1 2">
    <name>lp36</name>
</geneLocation>
<dbReference type="EMBL" id="CP179466">
    <property type="protein sequence ID" value="XPC85459.1"/>
    <property type="molecule type" value="Genomic_DNA"/>
</dbReference>
<keyword evidence="2" id="KW-1185">Reference proteome</keyword>
<gene>
    <name evidence="1" type="ORF">QIA18_04970</name>
</gene>
<evidence type="ECO:0000313" key="1">
    <source>
        <dbReference type="EMBL" id="XPC85459.1"/>
    </source>
</evidence>
<name>A0ACD5GKP1_9SPIR</name>
<dbReference type="Proteomes" id="UP001304851">
    <property type="component" value="Plasmid lp36"/>
</dbReference>
<proteinExistence type="predicted"/>
<organism evidence="1 2">
    <name type="scientific">Borreliella carolinensis</name>
    <dbReference type="NCBI Taxonomy" id="478174"/>
    <lineage>
        <taxon>Bacteria</taxon>
        <taxon>Pseudomonadati</taxon>
        <taxon>Spirochaetota</taxon>
        <taxon>Spirochaetia</taxon>
        <taxon>Spirochaetales</taxon>
        <taxon>Borreliaceae</taxon>
        <taxon>Borreliella</taxon>
    </lineage>
</organism>
<evidence type="ECO:0000313" key="2">
    <source>
        <dbReference type="Proteomes" id="UP001304851"/>
    </source>
</evidence>
<sequence length="60" mass="6524">MVLIIQNGIFIKNNCIESGFRALDGVIQGLGQSDFAIIGACPRVGKTDFALNIVNNHNEY</sequence>
<accession>A0ACD5GKP1</accession>
<keyword evidence="1" id="KW-0614">Plasmid</keyword>
<protein>
    <submittedName>
        <fullName evidence="1">DnaB-like helicase C-terminal domain-containing protein</fullName>
    </submittedName>
</protein>